<organism evidence="2 3">
    <name type="scientific">Hymenobacter cavernae</name>
    <dbReference type="NCBI Taxonomy" id="2044852"/>
    <lineage>
        <taxon>Bacteria</taxon>
        <taxon>Pseudomonadati</taxon>
        <taxon>Bacteroidota</taxon>
        <taxon>Cytophagia</taxon>
        <taxon>Cytophagales</taxon>
        <taxon>Hymenobacteraceae</taxon>
        <taxon>Hymenobacter</taxon>
    </lineage>
</organism>
<proteinExistence type="predicted"/>
<keyword evidence="3" id="KW-1185">Reference proteome</keyword>
<gene>
    <name evidence="2" type="ORF">GCM10011383_04960</name>
</gene>
<sequence length="201" mass="21882">MLSLSTFRIPAVLRYGLATGLGLLLFIAGANSEQFFPSLTSFWQHVFSSVGLAHRVGALQQGVSTQVTTRSLPAMLTYGLLYTSVCCLIMALLLNSGYRLKLVIRAYLAVFLTCILLLSIGKLGGDITWAYQLGRRLIDAVVSPLPIMVLTPTISWYAPMRKTEELSMTSKNADELGASTQSRNYHSAKNVAIAADKAALY</sequence>
<dbReference type="Proteomes" id="UP000632273">
    <property type="component" value="Unassembled WGS sequence"/>
</dbReference>
<evidence type="ECO:0000313" key="2">
    <source>
        <dbReference type="EMBL" id="GGE97216.1"/>
    </source>
</evidence>
<dbReference type="RefSeq" id="WP_188810597.1">
    <property type="nucleotide sequence ID" value="NZ_BMHT01000001.1"/>
</dbReference>
<comment type="caution">
    <text evidence="2">The sequence shown here is derived from an EMBL/GenBank/DDBJ whole genome shotgun (WGS) entry which is preliminary data.</text>
</comment>
<evidence type="ECO:0000256" key="1">
    <source>
        <dbReference type="SAM" id="Phobius"/>
    </source>
</evidence>
<name>A0ABQ1TLH6_9BACT</name>
<feature type="transmembrane region" description="Helical" evidence="1">
    <location>
        <begin position="75"/>
        <end position="94"/>
    </location>
</feature>
<dbReference type="NCBIfam" id="NF046082">
    <property type="entry name" value="assoc_w_XrtX"/>
    <property type="match status" value="1"/>
</dbReference>
<protein>
    <recommendedName>
        <fullName evidence="4">DUF4293 family protein</fullName>
    </recommendedName>
</protein>
<reference evidence="3" key="1">
    <citation type="journal article" date="2019" name="Int. J. Syst. Evol. Microbiol.">
        <title>The Global Catalogue of Microorganisms (GCM) 10K type strain sequencing project: providing services to taxonomists for standard genome sequencing and annotation.</title>
        <authorList>
            <consortium name="The Broad Institute Genomics Platform"/>
            <consortium name="The Broad Institute Genome Sequencing Center for Infectious Disease"/>
            <person name="Wu L."/>
            <person name="Ma J."/>
        </authorList>
    </citation>
    <scope>NUCLEOTIDE SEQUENCE [LARGE SCALE GENOMIC DNA]</scope>
    <source>
        <strain evidence="3">CGMCC 1.15197</strain>
    </source>
</reference>
<keyword evidence="1" id="KW-0812">Transmembrane</keyword>
<evidence type="ECO:0008006" key="4">
    <source>
        <dbReference type="Google" id="ProtNLM"/>
    </source>
</evidence>
<keyword evidence="1" id="KW-1133">Transmembrane helix</keyword>
<accession>A0ABQ1TLH6</accession>
<feature type="transmembrane region" description="Helical" evidence="1">
    <location>
        <begin position="106"/>
        <end position="125"/>
    </location>
</feature>
<keyword evidence="1" id="KW-0472">Membrane</keyword>
<dbReference type="EMBL" id="BMHT01000001">
    <property type="protein sequence ID" value="GGE97216.1"/>
    <property type="molecule type" value="Genomic_DNA"/>
</dbReference>
<evidence type="ECO:0000313" key="3">
    <source>
        <dbReference type="Proteomes" id="UP000632273"/>
    </source>
</evidence>
<feature type="transmembrane region" description="Helical" evidence="1">
    <location>
        <begin position="137"/>
        <end position="158"/>
    </location>
</feature>